<gene>
    <name evidence="1" type="ORF">LCGC14_1966900</name>
</gene>
<proteinExistence type="predicted"/>
<sequence length="91" mass="9834">MLKHDQYLADMHDGVTAVHIRLQAGKNCGPTAITDTEAARLHKSINATLDPDRMKDDTIFRTNGVCGAGKAERINGISESFHQLNMGLDGG</sequence>
<protein>
    <submittedName>
        <fullName evidence="1">Uncharacterized protein</fullName>
    </submittedName>
</protein>
<dbReference type="EMBL" id="LAZR01021762">
    <property type="protein sequence ID" value="KKL84218.1"/>
    <property type="molecule type" value="Genomic_DNA"/>
</dbReference>
<dbReference type="AlphaFoldDB" id="A0A0F9FD89"/>
<comment type="caution">
    <text evidence="1">The sequence shown here is derived from an EMBL/GenBank/DDBJ whole genome shotgun (WGS) entry which is preliminary data.</text>
</comment>
<evidence type="ECO:0000313" key="1">
    <source>
        <dbReference type="EMBL" id="KKL84218.1"/>
    </source>
</evidence>
<name>A0A0F9FD89_9ZZZZ</name>
<reference evidence="1" key="1">
    <citation type="journal article" date="2015" name="Nature">
        <title>Complex archaea that bridge the gap between prokaryotes and eukaryotes.</title>
        <authorList>
            <person name="Spang A."/>
            <person name="Saw J.H."/>
            <person name="Jorgensen S.L."/>
            <person name="Zaremba-Niedzwiedzka K."/>
            <person name="Martijn J."/>
            <person name="Lind A.E."/>
            <person name="van Eijk R."/>
            <person name="Schleper C."/>
            <person name="Guy L."/>
            <person name="Ettema T.J."/>
        </authorList>
    </citation>
    <scope>NUCLEOTIDE SEQUENCE</scope>
</reference>
<organism evidence="1">
    <name type="scientific">marine sediment metagenome</name>
    <dbReference type="NCBI Taxonomy" id="412755"/>
    <lineage>
        <taxon>unclassified sequences</taxon>
        <taxon>metagenomes</taxon>
        <taxon>ecological metagenomes</taxon>
    </lineage>
</organism>
<accession>A0A0F9FD89</accession>